<name>A0A6V8MJX9_9BACT</name>
<protein>
    <recommendedName>
        <fullName evidence="8">Cytidylate kinase</fullName>
        <shortName evidence="8">CK</shortName>
        <ecNumber evidence="8">2.7.4.25</ecNumber>
    </recommendedName>
    <alternativeName>
        <fullName evidence="8">Cytidine monophosphate kinase</fullName>
        <shortName evidence="8">CMP kinase</shortName>
    </alternativeName>
</protein>
<dbReference type="EC" id="2.7.4.25" evidence="8"/>
<dbReference type="NCBIfam" id="TIGR00017">
    <property type="entry name" value="cmk"/>
    <property type="match status" value="1"/>
</dbReference>
<comment type="subcellular location">
    <subcellularLocation>
        <location evidence="8">Cytoplasm</location>
    </subcellularLocation>
</comment>
<keyword evidence="5 8" id="KW-0067">ATP-binding</keyword>
<keyword evidence="2 8" id="KW-0808">Transferase</keyword>
<dbReference type="EMBL" id="BLXX01000007">
    <property type="protein sequence ID" value="GFO60244.1"/>
    <property type="molecule type" value="Genomic_DNA"/>
</dbReference>
<evidence type="ECO:0000256" key="5">
    <source>
        <dbReference type="ARBA" id="ARBA00022840"/>
    </source>
</evidence>
<accession>A0A6V8MJX9</accession>
<keyword evidence="8" id="KW-0963">Cytoplasm</keyword>
<dbReference type="GO" id="GO:0006220">
    <property type="term" value="P:pyrimidine nucleotide metabolic process"/>
    <property type="evidence" value="ECO:0007669"/>
    <property type="project" value="UniProtKB-UniRule"/>
</dbReference>
<gene>
    <name evidence="8 10" type="primary">cmk</name>
    <name evidence="10" type="ORF">GMST_25690</name>
</gene>
<evidence type="ECO:0000256" key="4">
    <source>
        <dbReference type="ARBA" id="ARBA00022777"/>
    </source>
</evidence>
<dbReference type="Pfam" id="PF02224">
    <property type="entry name" value="Cytidylate_kin"/>
    <property type="match status" value="1"/>
</dbReference>
<evidence type="ECO:0000256" key="2">
    <source>
        <dbReference type="ARBA" id="ARBA00022679"/>
    </source>
</evidence>
<feature type="domain" description="Cytidylate kinase" evidence="9">
    <location>
        <begin position="11"/>
        <end position="223"/>
    </location>
</feature>
<keyword evidence="4 8" id="KW-0418">Kinase</keyword>
<evidence type="ECO:0000313" key="10">
    <source>
        <dbReference type="EMBL" id="GFO60244.1"/>
    </source>
</evidence>
<comment type="caution">
    <text evidence="10">The sequence shown here is derived from an EMBL/GenBank/DDBJ whole genome shotgun (WGS) entry which is preliminary data.</text>
</comment>
<dbReference type="GO" id="GO:0005524">
    <property type="term" value="F:ATP binding"/>
    <property type="evidence" value="ECO:0007669"/>
    <property type="project" value="UniProtKB-UniRule"/>
</dbReference>
<dbReference type="GO" id="GO:0036431">
    <property type="term" value="F:dCMP kinase activity"/>
    <property type="evidence" value="ECO:0007669"/>
    <property type="project" value="InterPro"/>
</dbReference>
<evidence type="ECO:0000259" key="9">
    <source>
        <dbReference type="Pfam" id="PF02224"/>
    </source>
</evidence>
<dbReference type="PANTHER" id="PTHR21299">
    <property type="entry name" value="CYTIDYLATE KINASE/PANTOATE-BETA-ALANINE LIGASE"/>
    <property type="match status" value="1"/>
</dbReference>
<dbReference type="HAMAP" id="MF_00238">
    <property type="entry name" value="Cytidyl_kinase_type1"/>
    <property type="match status" value="1"/>
</dbReference>
<dbReference type="RefSeq" id="WP_183355052.1">
    <property type="nucleotide sequence ID" value="NZ_BLXX01000007.1"/>
</dbReference>
<comment type="catalytic activity">
    <reaction evidence="7 8">
        <text>CMP + ATP = CDP + ADP</text>
        <dbReference type="Rhea" id="RHEA:11600"/>
        <dbReference type="ChEBI" id="CHEBI:30616"/>
        <dbReference type="ChEBI" id="CHEBI:58069"/>
        <dbReference type="ChEBI" id="CHEBI:60377"/>
        <dbReference type="ChEBI" id="CHEBI:456216"/>
        <dbReference type="EC" id="2.7.4.25"/>
    </reaction>
</comment>
<feature type="binding site" evidence="8">
    <location>
        <begin position="15"/>
        <end position="23"/>
    </location>
    <ligand>
        <name>ATP</name>
        <dbReference type="ChEBI" id="CHEBI:30616"/>
    </ligand>
</feature>
<evidence type="ECO:0000313" key="11">
    <source>
        <dbReference type="Proteomes" id="UP000556026"/>
    </source>
</evidence>
<evidence type="ECO:0000256" key="1">
    <source>
        <dbReference type="ARBA" id="ARBA00009427"/>
    </source>
</evidence>
<dbReference type="InterPro" id="IPR011994">
    <property type="entry name" value="Cytidylate_kinase_dom"/>
</dbReference>
<reference evidence="11" key="1">
    <citation type="submission" date="2020-06" db="EMBL/GenBank/DDBJ databases">
        <title>Draft genomic sequence of Geomonas sp. Red330.</title>
        <authorList>
            <person name="Itoh H."/>
            <person name="Zhenxing X."/>
            <person name="Ushijima N."/>
            <person name="Masuda Y."/>
            <person name="Shiratori Y."/>
            <person name="Senoo K."/>
        </authorList>
    </citation>
    <scope>NUCLEOTIDE SEQUENCE [LARGE SCALE GENOMIC DNA]</scope>
    <source>
        <strain evidence="11">Red330</strain>
    </source>
</reference>
<dbReference type="AlphaFoldDB" id="A0A6V8MJX9"/>
<sequence length="229" mass="25183">MSAQRTNGVIVAIDGPSGAGKSSITKLLAKRLGYLHIDTGAMFRAVALMAQRGGIACDDDARLTELCRGIDIEFEREGEAYRVLVNGGDVSREIRTEEVGLLTSCISARKPVRDALLQMQRKMGVKGGVILEGRDIGTVVFPDAEVKFFLTASAEERGRRRYLELVARGEKVTLEETIEKVVCRDRQDESREHAPLKRAEDAVPVDSTAMTIDEVLSFMEKTVKERVAA</sequence>
<evidence type="ECO:0000256" key="7">
    <source>
        <dbReference type="ARBA" id="ARBA00048478"/>
    </source>
</evidence>
<comment type="catalytic activity">
    <reaction evidence="6 8">
        <text>dCMP + ATP = dCDP + ADP</text>
        <dbReference type="Rhea" id="RHEA:25094"/>
        <dbReference type="ChEBI" id="CHEBI:30616"/>
        <dbReference type="ChEBI" id="CHEBI:57566"/>
        <dbReference type="ChEBI" id="CHEBI:58593"/>
        <dbReference type="ChEBI" id="CHEBI:456216"/>
        <dbReference type="EC" id="2.7.4.25"/>
    </reaction>
</comment>
<dbReference type="PANTHER" id="PTHR21299:SF2">
    <property type="entry name" value="CYTIDYLATE KINASE"/>
    <property type="match status" value="1"/>
</dbReference>
<keyword evidence="11" id="KW-1185">Reference proteome</keyword>
<dbReference type="GO" id="GO:0005829">
    <property type="term" value="C:cytosol"/>
    <property type="evidence" value="ECO:0007669"/>
    <property type="project" value="TreeGrafter"/>
</dbReference>
<keyword evidence="3 8" id="KW-0547">Nucleotide-binding</keyword>
<dbReference type="InterPro" id="IPR027417">
    <property type="entry name" value="P-loop_NTPase"/>
</dbReference>
<evidence type="ECO:0000256" key="8">
    <source>
        <dbReference type="HAMAP-Rule" id="MF_00238"/>
    </source>
</evidence>
<proteinExistence type="inferred from homology"/>
<dbReference type="CDD" id="cd02020">
    <property type="entry name" value="CMPK"/>
    <property type="match status" value="1"/>
</dbReference>
<organism evidence="10 11">
    <name type="scientific">Geomonas silvestris</name>
    <dbReference type="NCBI Taxonomy" id="2740184"/>
    <lineage>
        <taxon>Bacteria</taxon>
        <taxon>Pseudomonadati</taxon>
        <taxon>Thermodesulfobacteriota</taxon>
        <taxon>Desulfuromonadia</taxon>
        <taxon>Geobacterales</taxon>
        <taxon>Geobacteraceae</taxon>
        <taxon>Geomonas</taxon>
    </lineage>
</organism>
<evidence type="ECO:0000256" key="3">
    <source>
        <dbReference type="ARBA" id="ARBA00022741"/>
    </source>
</evidence>
<dbReference type="Proteomes" id="UP000556026">
    <property type="component" value="Unassembled WGS sequence"/>
</dbReference>
<dbReference type="Gene3D" id="3.40.50.300">
    <property type="entry name" value="P-loop containing nucleotide triphosphate hydrolases"/>
    <property type="match status" value="1"/>
</dbReference>
<evidence type="ECO:0000256" key="6">
    <source>
        <dbReference type="ARBA" id="ARBA00047615"/>
    </source>
</evidence>
<comment type="similarity">
    <text evidence="1 8">Belongs to the cytidylate kinase family. Type 1 subfamily.</text>
</comment>
<dbReference type="SUPFAM" id="SSF52540">
    <property type="entry name" value="P-loop containing nucleoside triphosphate hydrolases"/>
    <property type="match status" value="1"/>
</dbReference>
<dbReference type="GO" id="GO:0015949">
    <property type="term" value="P:nucleobase-containing small molecule interconversion"/>
    <property type="evidence" value="ECO:0007669"/>
    <property type="project" value="TreeGrafter"/>
</dbReference>
<dbReference type="InterPro" id="IPR003136">
    <property type="entry name" value="Cytidylate_kin"/>
</dbReference>